<dbReference type="InterPro" id="IPR001117">
    <property type="entry name" value="Cu-oxidase_2nd"/>
</dbReference>
<comment type="caution">
    <text evidence="4">The sequence shown here is derived from an EMBL/GenBank/DDBJ whole genome shotgun (WGS) entry which is preliminary data.</text>
</comment>
<feature type="compositionally biased region" description="Pro residues" evidence="1">
    <location>
        <begin position="249"/>
        <end position="263"/>
    </location>
</feature>
<feature type="domain" description="Plastocyanin-like" evidence="3">
    <location>
        <begin position="56"/>
        <end position="132"/>
    </location>
</feature>
<protein>
    <recommendedName>
        <fullName evidence="3">Plastocyanin-like domain-containing protein</fullName>
    </recommendedName>
</protein>
<dbReference type="Proteomes" id="UP001054252">
    <property type="component" value="Unassembled WGS sequence"/>
</dbReference>
<reference evidence="4 5" key="1">
    <citation type="journal article" date="2021" name="Commun. Biol.">
        <title>The genome of Shorea leprosula (Dipterocarpaceae) highlights the ecological relevance of drought in aseasonal tropical rainforests.</title>
        <authorList>
            <person name="Ng K.K.S."/>
            <person name="Kobayashi M.J."/>
            <person name="Fawcett J.A."/>
            <person name="Hatakeyama M."/>
            <person name="Paape T."/>
            <person name="Ng C.H."/>
            <person name="Ang C.C."/>
            <person name="Tnah L.H."/>
            <person name="Lee C.T."/>
            <person name="Nishiyama T."/>
            <person name="Sese J."/>
            <person name="O'Brien M.J."/>
            <person name="Copetti D."/>
            <person name="Mohd Noor M.I."/>
            <person name="Ong R.C."/>
            <person name="Putra M."/>
            <person name="Sireger I.Z."/>
            <person name="Indrioko S."/>
            <person name="Kosugi Y."/>
            <person name="Izuno A."/>
            <person name="Isagi Y."/>
            <person name="Lee S.L."/>
            <person name="Shimizu K.K."/>
        </authorList>
    </citation>
    <scope>NUCLEOTIDE SEQUENCE [LARGE SCALE GENOMIC DNA]</scope>
    <source>
        <strain evidence="4">214</strain>
    </source>
</reference>
<proteinExistence type="predicted"/>
<feature type="chain" id="PRO_5043316060" description="Plastocyanin-like domain-containing protein" evidence="2">
    <location>
        <begin position="28"/>
        <end position="263"/>
    </location>
</feature>
<evidence type="ECO:0000256" key="2">
    <source>
        <dbReference type="SAM" id="SignalP"/>
    </source>
</evidence>
<keyword evidence="5" id="KW-1185">Reference proteome</keyword>
<feature type="region of interest" description="Disordered" evidence="1">
    <location>
        <begin position="226"/>
        <end position="263"/>
    </location>
</feature>
<evidence type="ECO:0000256" key="1">
    <source>
        <dbReference type="SAM" id="MobiDB-lite"/>
    </source>
</evidence>
<evidence type="ECO:0000259" key="3">
    <source>
        <dbReference type="Pfam" id="PF00394"/>
    </source>
</evidence>
<gene>
    <name evidence="4" type="ORF">SLEP1_g40580</name>
</gene>
<accession>A0AAV5L407</accession>
<keyword evidence="2" id="KW-0732">Signal</keyword>
<dbReference type="EMBL" id="BPVZ01000093">
    <property type="protein sequence ID" value="GKV31926.1"/>
    <property type="molecule type" value="Genomic_DNA"/>
</dbReference>
<evidence type="ECO:0000313" key="4">
    <source>
        <dbReference type="EMBL" id="GKV31926.1"/>
    </source>
</evidence>
<dbReference type="Pfam" id="PF00394">
    <property type="entry name" value="Cu-oxidase"/>
    <property type="match status" value="1"/>
</dbReference>
<feature type="compositionally biased region" description="Polar residues" evidence="1">
    <location>
        <begin position="232"/>
        <end position="241"/>
    </location>
</feature>
<feature type="signal peptide" evidence="2">
    <location>
        <begin position="1"/>
        <end position="27"/>
    </location>
</feature>
<dbReference type="AlphaFoldDB" id="A0AAV5L407"/>
<name>A0AAV5L407_9ROSI</name>
<sequence length="263" mass="29256">MPMAQKLVTALVTGLFFLLLLITFTLGHEALEQKLDSGRSLPLVFTGEKGRTYKCIRTSINFRIQGHIMTLTKVGEAHTMQEVYESLDVHDLGRSVTVFVTLHAHQSTKDFFIAASSDHFIKPVLTATAILHLSSKIPPSQPLPIVQKCHIHWSITRARTIRLNLIANAARPDPQGSPHYGTIPIVRILFLENTAAETEPFTAKTEPRSHVVHVLRRNRRLLGKLPDVNVYSPPSTSNEKSWNLDKVDPPSPPAPSGNPPIHE</sequence>
<organism evidence="4 5">
    <name type="scientific">Rubroshorea leprosula</name>
    <dbReference type="NCBI Taxonomy" id="152421"/>
    <lineage>
        <taxon>Eukaryota</taxon>
        <taxon>Viridiplantae</taxon>
        <taxon>Streptophyta</taxon>
        <taxon>Embryophyta</taxon>
        <taxon>Tracheophyta</taxon>
        <taxon>Spermatophyta</taxon>
        <taxon>Magnoliopsida</taxon>
        <taxon>eudicotyledons</taxon>
        <taxon>Gunneridae</taxon>
        <taxon>Pentapetalae</taxon>
        <taxon>rosids</taxon>
        <taxon>malvids</taxon>
        <taxon>Malvales</taxon>
        <taxon>Dipterocarpaceae</taxon>
        <taxon>Rubroshorea</taxon>
    </lineage>
</organism>
<evidence type="ECO:0000313" key="5">
    <source>
        <dbReference type="Proteomes" id="UP001054252"/>
    </source>
</evidence>